<dbReference type="InterPro" id="IPR036390">
    <property type="entry name" value="WH_DNA-bd_sf"/>
</dbReference>
<dbReference type="PANTHER" id="PTHR24567:SF26">
    <property type="entry name" value="REGULATORY PROTEIN YEIL"/>
    <property type="match status" value="1"/>
</dbReference>
<organism evidence="7 8">
    <name type="scientific">Cohnella herbarum</name>
    <dbReference type="NCBI Taxonomy" id="2728023"/>
    <lineage>
        <taxon>Bacteria</taxon>
        <taxon>Bacillati</taxon>
        <taxon>Bacillota</taxon>
        <taxon>Bacilli</taxon>
        <taxon>Bacillales</taxon>
        <taxon>Paenibacillaceae</taxon>
        <taxon>Cohnella</taxon>
    </lineage>
</organism>
<dbReference type="AlphaFoldDB" id="A0A7Z2ZKP4"/>
<dbReference type="Pfam" id="PF00027">
    <property type="entry name" value="cNMP_binding"/>
    <property type="match status" value="1"/>
</dbReference>
<dbReference type="InterPro" id="IPR036388">
    <property type="entry name" value="WH-like_DNA-bd_sf"/>
</dbReference>
<dbReference type="PANTHER" id="PTHR24567">
    <property type="entry name" value="CRP FAMILY TRANSCRIPTIONAL REGULATORY PROTEIN"/>
    <property type="match status" value="1"/>
</dbReference>
<dbReference type="PROSITE" id="PS51063">
    <property type="entry name" value="HTH_CRP_2"/>
    <property type="match status" value="1"/>
</dbReference>
<keyword evidence="3" id="KW-0010">Activator</keyword>
<evidence type="ECO:0000259" key="6">
    <source>
        <dbReference type="PROSITE" id="PS51063"/>
    </source>
</evidence>
<dbReference type="Gene3D" id="1.10.10.10">
    <property type="entry name" value="Winged helix-like DNA-binding domain superfamily/Winged helix DNA-binding domain"/>
    <property type="match status" value="1"/>
</dbReference>
<dbReference type="Gene3D" id="2.60.120.10">
    <property type="entry name" value="Jelly Rolls"/>
    <property type="match status" value="1"/>
</dbReference>
<evidence type="ECO:0000313" key="7">
    <source>
        <dbReference type="EMBL" id="QJD83060.1"/>
    </source>
</evidence>
<evidence type="ECO:0000256" key="1">
    <source>
        <dbReference type="ARBA" id="ARBA00023015"/>
    </source>
</evidence>
<accession>A0A7Z2ZKP4</accession>
<protein>
    <submittedName>
        <fullName evidence="7">Cyclic nucleotide-binding domain-containing protein</fullName>
    </submittedName>
</protein>
<sequence>MREINDPELLNHYLQTFELEAAFHDPLRPYLTLYSFEQGEKICSQDEKAQQLLVLVKGKIKIYTISKEGKTLILSFKNPLEVIGEIEYVRGAPILNTVEAVSSVHMIGIQHRWLDRYGKDHAPLQRLLLEIITEKFYIKSNSMSFNLMYPVEVRLASYLLSVSYAESGDRLNGQLNSTKVADAASLIGTSYRHLNRVIRRFIAEGLIERNKDGLSVKNRDGLCELANENIYE</sequence>
<name>A0A7Z2ZKP4_9BACL</name>
<dbReference type="SUPFAM" id="SSF46785">
    <property type="entry name" value="Winged helix' DNA-binding domain"/>
    <property type="match status" value="1"/>
</dbReference>
<dbReference type="InterPro" id="IPR014710">
    <property type="entry name" value="RmlC-like_jellyroll"/>
</dbReference>
<dbReference type="GO" id="GO:0005829">
    <property type="term" value="C:cytosol"/>
    <property type="evidence" value="ECO:0007669"/>
    <property type="project" value="TreeGrafter"/>
</dbReference>
<feature type="domain" description="Cyclic nucleotide-binding" evidence="5">
    <location>
        <begin position="34"/>
        <end position="135"/>
    </location>
</feature>
<dbReference type="InterPro" id="IPR050397">
    <property type="entry name" value="Env_Response_Regulators"/>
</dbReference>
<evidence type="ECO:0000256" key="2">
    <source>
        <dbReference type="ARBA" id="ARBA00023125"/>
    </source>
</evidence>
<keyword evidence="1" id="KW-0805">Transcription regulation</keyword>
<evidence type="ECO:0000259" key="5">
    <source>
        <dbReference type="PROSITE" id="PS50042"/>
    </source>
</evidence>
<dbReference type="CDD" id="cd00038">
    <property type="entry name" value="CAP_ED"/>
    <property type="match status" value="1"/>
</dbReference>
<proteinExistence type="predicted"/>
<dbReference type="Proteomes" id="UP000502248">
    <property type="component" value="Chromosome"/>
</dbReference>
<dbReference type="InterPro" id="IPR018490">
    <property type="entry name" value="cNMP-bd_dom_sf"/>
</dbReference>
<keyword evidence="4" id="KW-0804">Transcription</keyword>
<dbReference type="KEGG" id="cheb:HH215_07665"/>
<evidence type="ECO:0000256" key="3">
    <source>
        <dbReference type="ARBA" id="ARBA00023159"/>
    </source>
</evidence>
<feature type="domain" description="HTH crp-type" evidence="6">
    <location>
        <begin position="149"/>
        <end position="220"/>
    </location>
</feature>
<dbReference type="GO" id="GO:0003700">
    <property type="term" value="F:DNA-binding transcription factor activity"/>
    <property type="evidence" value="ECO:0007669"/>
    <property type="project" value="TreeGrafter"/>
</dbReference>
<evidence type="ECO:0000256" key="4">
    <source>
        <dbReference type="ARBA" id="ARBA00023163"/>
    </source>
</evidence>
<dbReference type="InterPro" id="IPR012318">
    <property type="entry name" value="HTH_CRP"/>
</dbReference>
<evidence type="ECO:0000313" key="8">
    <source>
        <dbReference type="Proteomes" id="UP000502248"/>
    </source>
</evidence>
<dbReference type="InterPro" id="IPR000595">
    <property type="entry name" value="cNMP-bd_dom"/>
</dbReference>
<gene>
    <name evidence="7" type="ORF">HH215_07665</name>
</gene>
<keyword evidence="8" id="KW-1185">Reference proteome</keyword>
<dbReference type="SUPFAM" id="SSF51206">
    <property type="entry name" value="cAMP-binding domain-like"/>
    <property type="match status" value="1"/>
</dbReference>
<keyword evidence="2" id="KW-0238">DNA-binding</keyword>
<dbReference type="EMBL" id="CP051680">
    <property type="protein sequence ID" value="QJD83060.1"/>
    <property type="molecule type" value="Genomic_DNA"/>
</dbReference>
<dbReference type="RefSeq" id="WP_169279357.1">
    <property type="nucleotide sequence ID" value="NZ_CP051680.1"/>
</dbReference>
<dbReference type="PROSITE" id="PS50042">
    <property type="entry name" value="CNMP_BINDING_3"/>
    <property type="match status" value="1"/>
</dbReference>
<dbReference type="Pfam" id="PF13545">
    <property type="entry name" value="HTH_Crp_2"/>
    <property type="match status" value="1"/>
</dbReference>
<reference evidence="7 8" key="1">
    <citation type="submission" date="2020-04" db="EMBL/GenBank/DDBJ databases">
        <title>Genome sequencing of novel species.</title>
        <authorList>
            <person name="Heo J."/>
            <person name="Kim S.-J."/>
            <person name="Kim J.-S."/>
            <person name="Hong S.-B."/>
            <person name="Kwon S.-W."/>
        </authorList>
    </citation>
    <scope>NUCLEOTIDE SEQUENCE [LARGE SCALE GENOMIC DNA]</scope>
    <source>
        <strain evidence="7 8">MFER-1</strain>
    </source>
</reference>
<dbReference type="GO" id="GO:0003677">
    <property type="term" value="F:DNA binding"/>
    <property type="evidence" value="ECO:0007669"/>
    <property type="project" value="UniProtKB-KW"/>
</dbReference>